<sequence length="150" mass="16494">MMAETSLKGHQGTVIADDFTSTTSGGETATARQLEVESGHERLLRHTQSKEGRTIQHHRPTRPPHYLALAILVTFINPLFGISAVTCSLLSRHYRKGNLGSAARRLGNISKWMSILGAASAVVIAGYLILYFVYIDKNIVDTHQELEGHV</sequence>
<organism evidence="2 3">
    <name type="scientific">Dreissena polymorpha</name>
    <name type="common">Zebra mussel</name>
    <name type="synonym">Mytilus polymorpha</name>
    <dbReference type="NCBI Taxonomy" id="45954"/>
    <lineage>
        <taxon>Eukaryota</taxon>
        <taxon>Metazoa</taxon>
        <taxon>Spiralia</taxon>
        <taxon>Lophotrochozoa</taxon>
        <taxon>Mollusca</taxon>
        <taxon>Bivalvia</taxon>
        <taxon>Autobranchia</taxon>
        <taxon>Heteroconchia</taxon>
        <taxon>Euheterodonta</taxon>
        <taxon>Imparidentia</taxon>
        <taxon>Neoheterodontei</taxon>
        <taxon>Myida</taxon>
        <taxon>Dreissenoidea</taxon>
        <taxon>Dreissenidae</taxon>
        <taxon>Dreissena</taxon>
    </lineage>
</organism>
<evidence type="ECO:0000256" key="1">
    <source>
        <dbReference type="SAM" id="Phobius"/>
    </source>
</evidence>
<dbReference type="EMBL" id="JAIWYP010000010">
    <property type="protein sequence ID" value="KAH3752118.1"/>
    <property type="molecule type" value="Genomic_DNA"/>
</dbReference>
<keyword evidence="1" id="KW-1133">Transmembrane helix</keyword>
<gene>
    <name evidence="2" type="ORF">DPMN_186729</name>
</gene>
<proteinExistence type="predicted"/>
<feature type="transmembrane region" description="Helical" evidence="1">
    <location>
        <begin position="66"/>
        <end position="91"/>
    </location>
</feature>
<comment type="caution">
    <text evidence="2">The sequence shown here is derived from an EMBL/GenBank/DDBJ whole genome shotgun (WGS) entry which is preliminary data.</text>
</comment>
<dbReference type="Proteomes" id="UP000828390">
    <property type="component" value="Unassembled WGS sequence"/>
</dbReference>
<dbReference type="GO" id="GO:0016020">
    <property type="term" value="C:membrane"/>
    <property type="evidence" value="ECO:0007669"/>
    <property type="project" value="UniProtKB-SubCell"/>
</dbReference>
<reference evidence="2" key="2">
    <citation type="submission" date="2020-11" db="EMBL/GenBank/DDBJ databases">
        <authorList>
            <person name="McCartney M.A."/>
            <person name="Auch B."/>
            <person name="Kono T."/>
            <person name="Mallez S."/>
            <person name="Becker A."/>
            <person name="Gohl D.M."/>
            <person name="Silverstein K.A.T."/>
            <person name="Koren S."/>
            <person name="Bechman K.B."/>
            <person name="Herman A."/>
            <person name="Abrahante J.E."/>
            <person name="Garbe J."/>
        </authorList>
    </citation>
    <scope>NUCLEOTIDE SEQUENCE</scope>
    <source>
        <strain evidence="2">Duluth1</strain>
        <tissue evidence="2">Whole animal</tissue>
    </source>
</reference>
<evidence type="ECO:0008006" key="4">
    <source>
        <dbReference type="Google" id="ProtNLM"/>
    </source>
</evidence>
<evidence type="ECO:0000313" key="2">
    <source>
        <dbReference type="EMBL" id="KAH3752118.1"/>
    </source>
</evidence>
<keyword evidence="3" id="KW-1185">Reference proteome</keyword>
<keyword evidence="1" id="KW-0812">Transmembrane</keyword>
<protein>
    <recommendedName>
        <fullName evidence="4">Transmembrane protein 233</fullName>
    </recommendedName>
</protein>
<name>A0A9D4DND4_DREPO</name>
<feature type="transmembrane region" description="Helical" evidence="1">
    <location>
        <begin position="112"/>
        <end position="134"/>
    </location>
</feature>
<accession>A0A9D4DND4</accession>
<keyword evidence="1" id="KW-0472">Membrane</keyword>
<evidence type="ECO:0000313" key="3">
    <source>
        <dbReference type="Proteomes" id="UP000828390"/>
    </source>
</evidence>
<dbReference type="OrthoDB" id="6121210at2759"/>
<reference evidence="2" key="1">
    <citation type="journal article" date="2019" name="bioRxiv">
        <title>The Genome of the Zebra Mussel, Dreissena polymorpha: A Resource for Invasive Species Research.</title>
        <authorList>
            <person name="McCartney M.A."/>
            <person name="Auch B."/>
            <person name="Kono T."/>
            <person name="Mallez S."/>
            <person name="Zhang Y."/>
            <person name="Obille A."/>
            <person name="Becker A."/>
            <person name="Abrahante J.E."/>
            <person name="Garbe J."/>
            <person name="Badalamenti J.P."/>
            <person name="Herman A."/>
            <person name="Mangelson H."/>
            <person name="Liachko I."/>
            <person name="Sullivan S."/>
            <person name="Sone E.D."/>
            <person name="Koren S."/>
            <person name="Silverstein K.A.T."/>
            <person name="Beckman K.B."/>
            <person name="Gohl D.M."/>
        </authorList>
    </citation>
    <scope>NUCLEOTIDE SEQUENCE</scope>
    <source>
        <strain evidence="2">Duluth1</strain>
        <tissue evidence="2">Whole animal</tissue>
    </source>
</reference>
<dbReference type="AlphaFoldDB" id="A0A9D4DND4"/>